<feature type="compositionally biased region" description="Low complexity" evidence="2">
    <location>
        <begin position="185"/>
        <end position="195"/>
    </location>
</feature>
<feature type="compositionally biased region" description="Polar residues" evidence="2">
    <location>
        <begin position="106"/>
        <end position="131"/>
    </location>
</feature>
<comment type="similarity">
    <text evidence="1">Belongs to the PA-PLA1 family.</text>
</comment>
<dbReference type="Pfam" id="PF02862">
    <property type="entry name" value="DDHD"/>
    <property type="match status" value="1"/>
</dbReference>
<evidence type="ECO:0000313" key="5">
    <source>
        <dbReference type="RefSeq" id="XP_065649841.1"/>
    </source>
</evidence>
<dbReference type="Pfam" id="PF02825">
    <property type="entry name" value="WWE"/>
    <property type="match status" value="1"/>
</dbReference>
<evidence type="ECO:0000256" key="2">
    <source>
        <dbReference type="SAM" id="MobiDB-lite"/>
    </source>
</evidence>
<accession>A0ABM4BLA1</accession>
<dbReference type="PROSITE" id="PS51043">
    <property type="entry name" value="DDHD"/>
    <property type="match status" value="1"/>
</dbReference>
<evidence type="ECO:0000313" key="4">
    <source>
        <dbReference type="Proteomes" id="UP001652625"/>
    </source>
</evidence>
<dbReference type="InterPro" id="IPR037197">
    <property type="entry name" value="WWE_dom_sf"/>
</dbReference>
<reference evidence="5" key="1">
    <citation type="submission" date="2025-08" db="UniProtKB">
        <authorList>
            <consortium name="RefSeq"/>
        </authorList>
    </citation>
    <scope>IDENTIFICATION</scope>
</reference>
<dbReference type="GeneID" id="101240972"/>
<feature type="region of interest" description="Disordered" evidence="2">
    <location>
        <begin position="106"/>
        <end position="139"/>
    </location>
</feature>
<dbReference type="PANTHER" id="PTHR23509:SF10">
    <property type="entry name" value="LD21067P"/>
    <property type="match status" value="1"/>
</dbReference>
<feature type="compositionally biased region" description="Basic and acidic residues" evidence="2">
    <location>
        <begin position="857"/>
        <end position="866"/>
    </location>
</feature>
<feature type="region of interest" description="Disordered" evidence="2">
    <location>
        <begin position="172"/>
        <end position="195"/>
    </location>
</feature>
<feature type="compositionally biased region" description="Polar residues" evidence="2">
    <location>
        <begin position="172"/>
        <end position="184"/>
    </location>
</feature>
<dbReference type="InterPro" id="IPR004177">
    <property type="entry name" value="DDHD_dom"/>
</dbReference>
<dbReference type="InterPro" id="IPR058055">
    <property type="entry name" value="PA-PLA1"/>
</dbReference>
<dbReference type="InterPro" id="IPR001660">
    <property type="entry name" value="SAM"/>
</dbReference>
<dbReference type="SMART" id="SM00454">
    <property type="entry name" value="SAM"/>
    <property type="match status" value="1"/>
</dbReference>
<evidence type="ECO:0000256" key="1">
    <source>
        <dbReference type="ARBA" id="ARBA00038464"/>
    </source>
</evidence>
<keyword evidence="4" id="KW-1185">Reference proteome</keyword>
<protein>
    <submittedName>
        <fullName evidence="5">SEC23-interacting protein</fullName>
    </submittedName>
</protein>
<feature type="domain" description="DDHD" evidence="3">
    <location>
        <begin position="718"/>
        <end position="924"/>
    </location>
</feature>
<organism evidence="4 5">
    <name type="scientific">Hydra vulgaris</name>
    <name type="common">Hydra</name>
    <name type="synonym">Hydra attenuata</name>
    <dbReference type="NCBI Taxonomy" id="6087"/>
    <lineage>
        <taxon>Eukaryota</taxon>
        <taxon>Metazoa</taxon>
        <taxon>Cnidaria</taxon>
        <taxon>Hydrozoa</taxon>
        <taxon>Hydroidolina</taxon>
        <taxon>Anthoathecata</taxon>
        <taxon>Aplanulata</taxon>
        <taxon>Hydridae</taxon>
        <taxon>Hydra</taxon>
    </lineage>
</organism>
<dbReference type="Pfam" id="PF23464">
    <property type="entry name" value="WWE_3"/>
    <property type="match status" value="1"/>
</dbReference>
<dbReference type="InterPro" id="IPR013761">
    <property type="entry name" value="SAM/pointed_sf"/>
</dbReference>
<evidence type="ECO:0000259" key="3">
    <source>
        <dbReference type="PROSITE" id="PS51043"/>
    </source>
</evidence>
<dbReference type="Proteomes" id="UP001652625">
    <property type="component" value="Chromosome 03"/>
</dbReference>
<feature type="region of interest" description="Disordered" evidence="2">
    <location>
        <begin position="833"/>
        <end position="866"/>
    </location>
</feature>
<proteinExistence type="inferred from homology"/>
<dbReference type="SUPFAM" id="SSF47769">
    <property type="entry name" value="SAM/Pointed domain"/>
    <property type="match status" value="1"/>
</dbReference>
<feature type="compositionally biased region" description="Low complexity" evidence="2">
    <location>
        <begin position="833"/>
        <end position="849"/>
    </location>
</feature>
<dbReference type="SMART" id="SM01127">
    <property type="entry name" value="DDHD"/>
    <property type="match status" value="1"/>
</dbReference>
<dbReference type="InterPro" id="IPR004170">
    <property type="entry name" value="WWE_dom"/>
</dbReference>
<dbReference type="PANTHER" id="PTHR23509">
    <property type="entry name" value="PA-PL1 PHOSPHOLIPASE FAMILY"/>
    <property type="match status" value="1"/>
</dbReference>
<dbReference type="InterPro" id="IPR057825">
    <property type="entry name" value="WWE_SEC23-DDH2"/>
</dbReference>
<sequence length="925" mass="103785">MADSEKKKEISSAAGLFNHSFGGNLSFENVPTIFTPVPLPVSSHQPVHNSVANSVNVHQENLISPFLSNANQKQAFHSPISTPHILETAAPPPGLDLSALLNSQVQPSQHLHPSGLSTLTHPSGLQSSSPSGHKPSALIKPQTIIPSSGVQISSSLRHPIVSSALLRDTSGSLQSDLSPSKLPNSSNTFSSTTVTTDSQNVSSHLFGMNQTSSDTKPIINQNLSNPINKNNSDPIMIESTGSISYFSPVVPHWFYFNKSWIPFSFYDSKNLEEAFLQQIPNKIVTTDGGRFDVDISTLHRIAIYWSEVKCEVRRCSWFYKEESQLIPYNTHISNILEMEYAKMIRNGVYNVRVDIAPNVFVLFHNPNVLVQYVSDVEHVDWTGADAKVRPKVVQRGVGELQETIQQGETKEVDHLVFVVHGIGPVADLKMRSIVECVDDFRKISLDLTFTHGFTNNGNAARRVEFIPVQWHSCLRNDLHGVDSQLKKLSLPSISKLRNFTNETLTDILFYTSPMYCQTICDTIINEMNRLYALFLSRTPTFNGKICVAGHSLGSCILFDILANQNFDSLPVNHLPDKDDSCDFEVQSQVRSIVPPITQYTEKKFRSVNEILIQLNLLHLESIFIKEQMDTETLLLCTDSDLKDLGVQFGPRKKLMLYLKDMTNGHQETSTTKSETIQMLNCGTQTPVRTNKNHKESLQMANQKGTAGTGQPLVKYSKLEFITDSLFALGSPLGLFLTCRGVTSIGQNYKLPTCNHFLNIFHPFDPVVYRLEPLINENIDLPPVLIPHHKGRKRIHLEIKENLARVGVNLKTGLLDAVSRTWSSINEFARAHTSQYQQQQQQQQSQMVSQDDLSSAVHESHEDDEQLKREKSFNFGLINGGKRVDYVLQERPLEMFNEYLFALSSHACYWTSEDTALLLLNHIYSK</sequence>
<dbReference type="Pfam" id="PF00536">
    <property type="entry name" value="SAM_1"/>
    <property type="match status" value="1"/>
</dbReference>
<dbReference type="RefSeq" id="XP_065649841.1">
    <property type="nucleotide sequence ID" value="XM_065793769.1"/>
</dbReference>
<gene>
    <name evidence="5" type="primary">LOC101240972</name>
</gene>
<dbReference type="SUPFAM" id="SSF117839">
    <property type="entry name" value="WWE domain"/>
    <property type="match status" value="1"/>
</dbReference>
<dbReference type="Gene3D" id="1.10.150.50">
    <property type="entry name" value="Transcription Factor, Ets-1"/>
    <property type="match status" value="1"/>
</dbReference>
<name>A0ABM4BLA1_HYDVU</name>